<dbReference type="AlphaFoldDB" id="A0A8S3KAA7"/>
<dbReference type="InterPro" id="IPR028994">
    <property type="entry name" value="Integrin_alpha_N"/>
</dbReference>
<feature type="non-terminal residue" evidence="2">
    <location>
        <position position="116"/>
    </location>
</feature>
<proteinExistence type="predicted"/>
<name>A0A8S3KAA7_9BILA</name>
<evidence type="ECO:0000256" key="1">
    <source>
        <dbReference type="ARBA" id="ARBA00022729"/>
    </source>
</evidence>
<protein>
    <recommendedName>
        <fullName evidence="4">VCBS repeat-containing protein</fullName>
    </recommendedName>
</protein>
<dbReference type="EMBL" id="CAJOBJ010384964">
    <property type="protein sequence ID" value="CAF5228711.1"/>
    <property type="molecule type" value="Genomic_DNA"/>
</dbReference>
<evidence type="ECO:0000313" key="2">
    <source>
        <dbReference type="EMBL" id="CAF5228711.1"/>
    </source>
</evidence>
<dbReference type="InterPro" id="IPR013517">
    <property type="entry name" value="FG-GAP"/>
</dbReference>
<sequence>MIIANFGTDNVGVFLGYANGIFSNQTIFSTGHHSRPYSVAAGYFNNDSYLDIAVANYGTKCISVLLGYGNGRFANRATYSTGTTFPYTINVGDFNKDNRQDLVVSGQGTENIGILF</sequence>
<dbReference type="Gene3D" id="2.30.30.100">
    <property type="match status" value="2"/>
</dbReference>
<evidence type="ECO:0008006" key="4">
    <source>
        <dbReference type="Google" id="ProtNLM"/>
    </source>
</evidence>
<reference evidence="2" key="1">
    <citation type="submission" date="2021-02" db="EMBL/GenBank/DDBJ databases">
        <authorList>
            <person name="Nowell W R."/>
        </authorList>
    </citation>
    <scope>NUCLEOTIDE SEQUENCE</scope>
</reference>
<dbReference type="PANTHER" id="PTHR46580">
    <property type="entry name" value="SENSOR KINASE-RELATED"/>
    <property type="match status" value="1"/>
</dbReference>
<dbReference type="Proteomes" id="UP000681720">
    <property type="component" value="Unassembled WGS sequence"/>
</dbReference>
<dbReference type="SUPFAM" id="SSF69318">
    <property type="entry name" value="Integrin alpha N-terminal domain"/>
    <property type="match status" value="1"/>
</dbReference>
<gene>
    <name evidence="2" type="ORF">GIL414_LOCUS88301</name>
</gene>
<organism evidence="2 3">
    <name type="scientific">Rotaria magnacalcarata</name>
    <dbReference type="NCBI Taxonomy" id="392030"/>
    <lineage>
        <taxon>Eukaryota</taxon>
        <taxon>Metazoa</taxon>
        <taxon>Spiralia</taxon>
        <taxon>Gnathifera</taxon>
        <taxon>Rotifera</taxon>
        <taxon>Eurotatoria</taxon>
        <taxon>Bdelloidea</taxon>
        <taxon>Philodinida</taxon>
        <taxon>Philodinidae</taxon>
        <taxon>Rotaria</taxon>
    </lineage>
</organism>
<comment type="caution">
    <text evidence="2">The sequence shown here is derived from an EMBL/GenBank/DDBJ whole genome shotgun (WGS) entry which is preliminary data.</text>
</comment>
<accession>A0A8S3KAA7</accession>
<evidence type="ECO:0000313" key="3">
    <source>
        <dbReference type="Proteomes" id="UP000681720"/>
    </source>
</evidence>
<dbReference type="Pfam" id="PF13517">
    <property type="entry name" value="FG-GAP_3"/>
    <property type="match status" value="1"/>
</dbReference>
<keyword evidence="1" id="KW-0732">Signal</keyword>